<evidence type="ECO:0008006" key="4">
    <source>
        <dbReference type="Google" id="ProtNLM"/>
    </source>
</evidence>
<dbReference type="AlphaFoldDB" id="A0A212J649"/>
<keyword evidence="2" id="KW-0732">Signal</keyword>
<evidence type="ECO:0000313" key="3">
    <source>
        <dbReference type="EMBL" id="SBV94920.1"/>
    </source>
</evidence>
<feature type="compositionally biased region" description="Low complexity" evidence="1">
    <location>
        <begin position="55"/>
        <end position="67"/>
    </location>
</feature>
<evidence type="ECO:0000256" key="2">
    <source>
        <dbReference type="SAM" id="SignalP"/>
    </source>
</evidence>
<dbReference type="PROSITE" id="PS51257">
    <property type="entry name" value="PROKAR_LIPOPROTEIN"/>
    <property type="match status" value="1"/>
</dbReference>
<feature type="chain" id="PRO_5012645792" description="Lipoprotein" evidence="2">
    <location>
        <begin position="30"/>
        <end position="341"/>
    </location>
</feature>
<feature type="region of interest" description="Disordered" evidence="1">
    <location>
        <begin position="34"/>
        <end position="76"/>
    </location>
</feature>
<organism evidence="3">
    <name type="scientific">uncultured Desulfovibrio sp</name>
    <dbReference type="NCBI Taxonomy" id="167968"/>
    <lineage>
        <taxon>Bacteria</taxon>
        <taxon>Pseudomonadati</taxon>
        <taxon>Thermodesulfobacteriota</taxon>
        <taxon>Desulfovibrionia</taxon>
        <taxon>Desulfovibrionales</taxon>
        <taxon>Desulfovibrionaceae</taxon>
        <taxon>Desulfovibrio</taxon>
        <taxon>environmental samples</taxon>
    </lineage>
</organism>
<feature type="signal peptide" evidence="2">
    <location>
        <begin position="1"/>
        <end position="29"/>
    </location>
</feature>
<proteinExistence type="predicted"/>
<reference evidence="3" key="1">
    <citation type="submission" date="2016-04" db="EMBL/GenBank/DDBJ databases">
        <authorList>
            <person name="Evans L.H."/>
            <person name="Alamgir A."/>
            <person name="Owens N."/>
            <person name="Weber N.D."/>
            <person name="Virtaneva K."/>
            <person name="Barbian K."/>
            <person name="Babar A."/>
            <person name="Rosenke K."/>
        </authorList>
    </citation>
    <scope>NUCLEOTIDE SEQUENCE</scope>
    <source>
        <strain evidence="3">92-2</strain>
    </source>
</reference>
<gene>
    <name evidence="3" type="ORF">KM92DES2_10592</name>
</gene>
<evidence type="ECO:0000256" key="1">
    <source>
        <dbReference type="SAM" id="MobiDB-lite"/>
    </source>
</evidence>
<protein>
    <recommendedName>
        <fullName evidence="4">Lipoprotein</fullName>
    </recommendedName>
</protein>
<name>A0A212J649_9BACT</name>
<dbReference type="EMBL" id="FLUP01000001">
    <property type="protein sequence ID" value="SBV94920.1"/>
    <property type="molecule type" value="Genomic_DNA"/>
</dbReference>
<accession>A0A212J649</accession>
<sequence length="341" mass="37270">MRDVRSYTPMKKIVLALLLALSVALLVTACDSGKKEEEGANGKPVAGSTSSAPKAETAVQAQAVEEATPPPSPEELDRADRLVAFSNAASMALATGRYAQADVLAAYTKYYLAEWQLAKRPELNTDQDAALARRLTPPVSLFTPEQAQKMAACVQDMNKAIVDMRADYRLLEKYVSDESIQDNGVKGKALAAEILKEHAAFIVARDAYMAIVEGEAAPAEDILLRNHPLKRQIQAAERIFAVFGKTATLLTPSKPDRDALKAQRDELAAAIADGGRPPFMAAPELERQYRAFLKQAGSYAQLFDQGLEEEFYVPVRFEMNKAALASRAAYNDFVKVANQMR</sequence>